<dbReference type="EnsemblPlants" id="KEH20213">
    <property type="protein sequence ID" value="KEH20213"/>
    <property type="gene ID" value="MTR_8g069860"/>
</dbReference>
<protein>
    <submittedName>
        <fullName evidence="1 2">Uncharacterized protein</fullName>
    </submittedName>
</protein>
<dbReference type="AlphaFoldDB" id="A0A072TTM2"/>
<evidence type="ECO:0000313" key="3">
    <source>
        <dbReference type="Proteomes" id="UP000002051"/>
    </source>
</evidence>
<evidence type="ECO:0000313" key="2">
    <source>
        <dbReference type="EnsemblPlants" id="KEH20213"/>
    </source>
</evidence>
<organism evidence="1 3">
    <name type="scientific">Medicago truncatula</name>
    <name type="common">Barrel medic</name>
    <name type="synonym">Medicago tribuloides</name>
    <dbReference type="NCBI Taxonomy" id="3880"/>
    <lineage>
        <taxon>Eukaryota</taxon>
        <taxon>Viridiplantae</taxon>
        <taxon>Streptophyta</taxon>
        <taxon>Embryophyta</taxon>
        <taxon>Tracheophyta</taxon>
        <taxon>Spermatophyta</taxon>
        <taxon>Magnoliopsida</taxon>
        <taxon>eudicotyledons</taxon>
        <taxon>Gunneridae</taxon>
        <taxon>Pentapetalae</taxon>
        <taxon>rosids</taxon>
        <taxon>fabids</taxon>
        <taxon>Fabales</taxon>
        <taxon>Fabaceae</taxon>
        <taxon>Papilionoideae</taxon>
        <taxon>50 kb inversion clade</taxon>
        <taxon>NPAAA clade</taxon>
        <taxon>Hologalegina</taxon>
        <taxon>IRL clade</taxon>
        <taxon>Trifolieae</taxon>
        <taxon>Medicago</taxon>
    </lineage>
</organism>
<evidence type="ECO:0000313" key="1">
    <source>
        <dbReference type="EMBL" id="KEH20213.1"/>
    </source>
</evidence>
<proteinExistence type="predicted"/>
<reference evidence="1 3" key="2">
    <citation type="journal article" date="2014" name="BMC Genomics">
        <title>An improved genome release (version Mt4.0) for the model legume Medicago truncatula.</title>
        <authorList>
            <person name="Tang H."/>
            <person name="Krishnakumar V."/>
            <person name="Bidwell S."/>
            <person name="Rosen B."/>
            <person name="Chan A."/>
            <person name="Zhou S."/>
            <person name="Gentzbittel L."/>
            <person name="Childs K.L."/>
            <person name="Yandell M."/>
            <person name="Gundlach H."/>
            <person name="Mayer K.F."/>
            <person name="Schwartz D.C."/>
            <person name="Town C.D."/>
        </authorList>
    </citation>
    <scope>GENOME REANNOTATION</scope>
    <source>
        <strain evidence="1">A17</strain>
        <strain evidence="2 3">cv. Jemalong A17</strain>
    </source>
</reference>
<name>A0A072TTM2_MEDTR</name>
<reference evidence="1 3" key="1">
    <citation type="journal article" date="2011" name="Nature">
        <title>The Medicago genome provides insight into the evolution of rhizobial symbioses.</title>
        <authorList>
            <person name="Young N.D."/>
            <person name="Debelle F."/>
            <person name="Oldroyd G.E."/>
            <person name="Geurts R."/>
            <person name="Cannon S.B."/>
            <person name="Udvardi M.K."/>
            <person name="Benedito V.A."/>
            <person name="Mayer K.F."/>
            <person name="Gouzy J."/>
            <person name="Schoof H."/>
            <person name="Van de Peer Y."/>
            <person name="Proost S."/>
            <person name="Cook D.R."/>
            <person name="Meyers B.C."/>
            <person name="Spannagl M."/>
            <person name="Cheung F."/>
            <person name="De Mita S."/>
            <person name="Krishnakumar V."/>
            <person name="Gundlach H."/>
            <person name="Zhou S."/>
            <person name="Mudge J."/>
            <person name="Bharti A.K."/>
            <person name="Murray J.D."/>
            <person name="Naoumkina M.A."/>
            <person name="Rosen B."/>
            <person name="Silverstein K.A."/>
            <person name="Tang H."/>
            <person name="Rombauts S."/>
            <person name="Zhao P.X."/>
            <person name="Zhou P."/>
            <person name="Barbe V."/>
            <person name="Bardou P."/>
            <person name="Bechner M."/>
            <person name="Bellec A."/>
            <person name="Berger A."/>
            <person name="Berges H."/>
            <person name="Bidwell S."/>
            <person name="Bisseling T."/>
            <person name="Choisne N."/>
            <person name="Couloux A."/>
            <person name="Denny R."/>
            <person name="Deshpande S."/>
            <person name="Dai X."/>
            <person name="Doyle J.J."/>
            <person name="Dudez A.M."/>
            <person name="Farmer A.D."/>
            <person name="Fouteau S."/>
            <person name="Franken C."/>
            <person name="Gibelin C."/>
            <person name="Gish J."/>
            <person name="Goldstein S."/>
            <person name="Gonzalez A.J."/>
            <person name="Green P.J."/>
            <person name="Hallab A."/>
            <person name="Hartog M."/>
            <person name="Hua A."/>
            <person name="Humphray S.J."/>
            <person name="Jeong D.H."/>
            <person name="Jing Y."/>
            <person name="Jocker A."/>
            <person name="Kenton S.M."/>
            <person name="Kim D.J."/>
            <person name="Klee K."/>
            <person name="Lai H."/>
            <person name="Lang C."/>
            <person name="Lin S."/>
            <person name="Macmil S.L."/>
            <person name="Magdelenat G."/>
            <person name="Matthews L."/>
            <person name="McCorrison J."/>
            <person name="Monaghan E.L."/>
            <person name="Mun J.H."/>
            <person name="Najar F.Z."/>
            <person name="Nicholson C."/>
            <person name="Noirot C."/>
            <person name="O'Bleness M."/>
            <person name="Paule C.R."/>
            <person name="Poulain J."/>
            <person name="Prion F."/>
            <person name="Qin B."/>
            <person name="Qu C."/>
            <person name="Retzel E.F."/>
            <person name="Riddle C."/>
            <person name="Sallet E."/>
            <person name="Samain S."/>
            <person name="Samson N."/>
            <person name="Sanders I."/>
            <person name="Saurat O."/>
            <person name="Scarpelli C."/>
            <person name="Schiex T."/>
            <person name="Segurens B."/>
            <person name="Severin A.J."/>
            <person name="Sherrier D.J."/>
            <person name="Shi R."/>
            <person name="Sims S."/>
            <person name="Singer S.R."/>
            <person name="Sinharoy S."/>
            <person name="Sterck L."/>
            <person name="Viollet A."/>
            <person name="Wang B.B."/>
            <person name="Wang K."/>
            <person name="Wang M."/>
            <person name="Wang X."/>
            <person name="Warfsmann J."/>
            <person name="Weissenbach J."/>
            <person name="White D.D."/>
            <person name="White J.D."/>
            <person name="Wiley G.B."/>
            <person name="Wincker P."/>
            <person name="Xing Y."/>
            <person name="Yang L."/>
            <person name="Yao Z."/>
            <person name="Ying F."/>
            <person name="Zhai J."/>
            <person name="Zhou L."/>
            <person name="Zuber A."/>
            <person name="Denarie J."/>
            <person name="Dixon R.A."/>
            <person name="May G.D."/>
            <person name="Schwartz D.C."/>
            <person name="Rogers J."/>
            <person name="Quetier F."/>
            <person name="Town C.D."/>
            <person name="Roe B.A."/>
        </authorList>
    </citation>
    <scope>NUCLEOTIDE SEQUENCE [LARGE SCALE GENOMIC DNA]</scope>
    <source>
        <strain evidence="1">A17</strain>
        <strain evidence="2 3">cv. Jemalong A17</strain>
    </source>
</reference>
<dbReference type="EMBL" id="CM001224">
    <property type="protein sequence ID" value="KEH20213.1"/>
    <property type="molecule type" value="Genomic_DNA"/>
</dbReference>
<dbReference type="PANTHER" id="PTHR36617:SF5">
    <property type="entry name" value="OS05G0421675 PROTEIN"/>
    <property type="match status" value="1"/>
</dbReference>
<reference evidence="2" key="3">
    <citation type="submission" date="2015-04" db="UniProtKB">
        <authorList>
            <consortium name="EnsemblPlants"/>
        </authorList>
    </citation>
    <scope>IDENTIFICATION</scope>
    <source>
        <strain evidence="2">cv. Jemalong A17</strain>
    </source>
</reference>
<dbReference type="HOGENOM" id="CLU_1858243_0_0_1"/>
<sequence>MTIAIAFGAHFTKISRKIFWIKWDTICLKKKDGGLGVKRLREFNISLLGKWVWRVLEERESLWNVVLQVKYGVVGGRGLLDNIVRKVGDGRSTMFWEDPWLLDVPLVVSYPRLFELSDHKGATVREMCLLGWGTDGGA</sequence>
<accession>A0A072TTM2</accession>
<gene>
    <name evidence="1" type="ordered locus">MTR_8g069860</name>
</gene>
<keyword evidence="3" id="KW-1185">Reference proteome</keyword>
<dbReference type="PANTHER" id="PTHR36617">
    <property type="entry name" value="PROTEIN, PUTATIVE-RELATED"/>
    <property type="match status" value="1"/>
</dbReference>
<dbReference type="Proteomes" id="UP000002051">
    <property type="component" value="Chromosome 8"/>
</dbReference>